<evidence type="ECO:0000313" key="9">
    <source>
        <dbReference type="EMBL" id="KAA6330193.1"/>
    </source>
</evidence>
<comment type="subcellular location">
    <subcellularLocation>
        <location evidence="1">Cell membrane</location>
        <topology evidence="1">Single-pass membrane protein</topology>
    </subcellularLocation>
</comment>
<feature type="transmembrane region" description="Helical" evidence="6">
    <location>
        <begin position="109"/>
        <end position="125"/>
    </location>
</feature>
<reference evidence="9" key="1">
    <citation type="submission" date="2019-03" db="EMBL/GenBank/DDBJ databases">
        <title>Single cell metagenomics reveals metabolic interactions within the superorganism composed of flagellate Streblomastix strix and complex community of Bacteroidetes bacteria on its surface.</title>
        <authorList>
            <person name="Treitli S.C."/>
            <person name="Kolisko M."/>
            <person name="Husnik F."/>
            <person name="Keeling P."/>
            <person name="Hampl V."/>
        </authorList>
    </citation>
    <scope>NUCLEOTIDE SEQUENCE</scope>
    <source>
        <strain evidence="9">STM</strain>
    </source>
</reference>
<feature type="domain" description="Phage shock protein PspC N-terminal" evidence="7">
    <location>
        <begin position="102"/>
        <end position="163"/>
    </location>
</feature>
<feature type="transmembrane region" description="Helical" evidence="6">
    <location>
        <begin position="242"/>
        <end position="269"/>
    </location>
</feature>
<evidence type="ECO:0000259" key="8">
    <source>
        <dbReference type="Pfam" id="PF22571"/>
    </source>
</evidence>
<accession>A0A5J4RBZ0</accession>
<comment type="caution">
    <text evidence="9">The sequence shown here is derived from an EMBL/GenBank/DDBJ whole genome shotgun (WGS) entry which is preliminary data.</text>
</comment>
<dbReference type="InterPro" id="IPR052027">
    <property type="entry name" value="PspC"/>
</dbReference>
<feature type="transmembrane region" description="Helical" evidence="6">
    <location>
        <begin position="319"/>
        <end position="340"/>
    </location>
</feature>
<keyword evidence="4 6" id="KW-1133">Transmembrane helix</keyword>
<protein>
    <submittedName>
        <fullName evidence="9">Uncharacterized protein</fullName>
    </submittedName>
</protein>
<dbReference type="Pfam" id="PF04024">
    <property type="entry name" value="PspC"/>
    <property type="match status" value="1"/>
</dbReference>
<dbReference type="PANTHER" id="PTHR33885:SF3">
    <property type="entry name" value="PHAGE SHOCK PROTEIN C"/>
    <property type="match status" value="1"/>
</dbReference>
<gene>
    <name evidence="9" type="ORF">EZS27_021074</name>
</gene>
<evidence type="ECO:0000256" key="4">
    <source>
        <dbReference type="ARBA" id="ARBA00022989"/>
    </source>
</evidence>
<sequence>MKKTLTVNLGGTVFHIDEDAYRLLDNYLNNLKHYFQKQKGADEIINDIENRISELFIEKVSTNTQVITIAYAEEVIRRVGSPEELTGEEEASKSNHKTIRQHLYRDPDNKMLGGVISGLAAYLGWDVTPLRLIFLILFFIGLFIGFGTPIIVYIICWLIIPKAKTAAEKLNMHGEEVTIENIGKTVTDGFEKVTRGVNNYMYSDKPRTLLQKLADILVSIIGFCLKACLIILAVIFSPVLLVLSIILIAFVFAFIAVAAGGGAWLYHTLPSVDWSCFSASPMFAIVACIAGVILVGVPLIGILHAIFKFVFNWQPMNIGLKWTLFFLWVVGLIVLIICLVGMRERLPYWENGFYLFRM</sequence>
<evidence type="ECO:0000256" key="5">
    <source>
        <dbReference type="ARBA" id="ARBA00023136"/>
    </source>
</evidence>
<dbReference type="AlphaFoldDB" id="A0A5J4RBZ0"/>
<organism evidence="9">
    <name type="scientific">termite gut metagenome</name>
    <dbReference type="NCBI Taxonomy" id="433724"/>
    <lineage>
        <taxon>unclassified sequences</taxon>
        <taxon>metagenomes</taxon>
        <taxon>organismal metagenomes</taxon>
    </lineage>
</organism>
<proteinExistence type="predicted"/>
<evidence type="ECO:0000256" key="6">
    <source>
        <dbReference type="SAM" id="Phobius"/>
    </source>
</evidence>
<evidence type="ECO:0000256" key="3">
    <source>
        <dbReference type="ARBA" id="ARBA00022692"/>
    </source>
</evidence>
<evidence type="ECO:0000256" key="2">
    <source>
        <dbReference type="ARBA" id="ARBA00022475"/>
    </source>
</evidence>
<keyword evidence="5 6" id="KW-0472">Membrane</keyword>
<feature type="transmembrane region" description="Helical" evidence="6">
    <location>
        <begin position="281"/>
        <end position="307"/>
    </location>
</feature>
<feature type="transmembrane region" description="Helical" evidence="6">
    <location>
        <begin position="213"/>
        <end position="236"/>
    </location>
</feature>
<dbReference type="PANTHER" id="PTHR33885">
    <property type="entry name" value="PHAGE SHOCK PROTEIN C"/>
    <property type="match status" value="1"/>
</dbReference>
<keyword evidence="2" id="KW-1003">Cell membrane</keyword>
<keyword evidence="3 6" id="KW-0812">Transmembrane</keyword>
<feature type="domain" description="PspC-related transmembrane region" evidence="8">
    <location>
        <begin position="203"/>
        <end position="340"/>
    </location>
</feature>
<evidence type="ECO:0000256" key="1">
    <source>
        <dbReference type="ARBA" id="ARBA00004162"/>
    </source>
</evidence>
<feature type="transmembrane region" description="Helical" evidence="6">
    <location>
        <begin position="131"/>
        <end position="160"/>
    </location>
</feature>
<name>A0A5J4RBZ0_9ZZZZ</name>
<dbReference type="EMBL" id="SNRY01001536">
    <property type="protein sequence ID" value="KAA6330193.1"/>
    <property type="molecule type" value="Genomic_DNA"/>
</dbReference>
<dbReference type="Pfam" id="PF22571">
    <property type="entry name" value="LiaI-LiaF-TM_PspC"/>
    <property type="match status" value="1"/>
</dbReference>
<dbReference type="GO" id="GO:0005886">
    <property type="term" value="C:plasma membrane"/>
    <property type="evidence" value="ECO:0007669"/>
    <property type="project" value="UniProtKB-SubCell"/>
</dbReference>
<dbReference type="InterPro" id="IPR007168">
    <property type="entry name" value="Phageshock_PspC_N"/>
</dbReference>
<evidence type="ECO:0000259" key="7">
    <source>
        <dbReference type="Pfam" id="PF04024"/>
    </source>
</evidence>
<dbReference type="InterPro" id="IPR054321">
    <property type="entry name" value="PspC-rel_TM"/>
</dbReference>